<dbReference type="Proteomes" id="UP000663880">
    <property type="component" value="Unassembled WGS sequence"/>
</dbReference>
<feature type="signal peptide" evidence="1">
    <location>
        <begin position="1"/>
        <end position="36"/>
    </location>
</feature>
<evidence type="ECO:0000256" key="1">
    <source>
        <dbReference type="SAM" id="SignalP"/>
    </source>
</evidence>
<dbReference type="AlphaFoldDB" id="A0A821MLK6"/>
<dbReference type="EMBL" id="CAJOBZ010000003">
    <property type="protein sequence ID" value="CAF4770237.1"/>
    <property type="molecule type" value="Genomic_DNA"/>
</dbReference>
<dbReference type="OrthoDB" id="7480975at2759"/>
<gene>
    <name evidence="2" type="ORF">PMACD_LOCUS1781</name>
</gene>
<keyword evidence="1" id="KW-0732">Signal</keyword>
<comment type="caution">
    <text evidence="2">The sequence shown here is derived from an EMBL/GenBank/DDBJ whole genome shotgun (WGS) entry which is preliminary data.</text>
</comment>
<name>A0A821MLK6_9NEOP</name>
<reference evidence="2" key="1">
    <citation type="submission" date="2021-02" db="EMBL/GenBank/DDBJ databases">
        <authorList>
            <person name="Steward A R."/>
        </authorList>
    </citation>
    <scope>NUCLEOTIDE SEQUENCE</scope>
</reference>
<organism evidence="2 3">
    <name type="scientific">Pieris macdunnoughi</name>
    <dbReference type="NCBI Taxonomy" id="345717"/>
    <lineage>
        <taxon>Eukaryota</taxon>
        <taxon>Metazoa</taxon>
        <taxon>Ecdysozoa</taxon>
        <taxon>Arthropoda</taxon>
        <taxon>Hexapoda</taxon>
        <taxon>Insecta</taxon>
        <taxon>Pterygota</taxon>
        <taxon>Neoptera</taxon>
        <taxon>Endopterygota</taxon>
        <taxon>Lepidoptera</taxon>
        <taxon>Glossata</taxon>
        <taxon>Ditrysia</taxon>
        <taxon>Papilionoidea</taxon>
        <taxon>Pieridae</taxon>
        <taxon>Pierinae</taxon>
        <taxon>Pieris</taxon>
    </lineage>
</organism>
<keyword evidence="3" id="KW-1185">Reference proteome</keyword>
<proteinExistence type="predicted"/>
<protein>
    <submittedName>
        <fullName evidence="2">Uncharacterized protein</fullName>
    </submittedName>
</protein>
<evidence type="ECO:0000313" key="2">
    <source>
        <dbReference type="EMBL" id="CAF4770237.1"/>
    </source>
</evidence>
<sequence>MTISFQQVQHGAWAEMAWSEMAWLWLAALLAALANAASRAPTQEPVLFEAAFQGSFDNNDWMSLCQAIFVYRKQSPFYFTLTMNSVDELARGGLLNASKDRLYRIGNCL</sequence>
<evidence type="ECO:0000313" key="3">
    <source>
        <dbReference type="Proteomes" id="UP000663880"/>
    </source>
</evidence>
<feature type="chain" id="PRO_5032389255" evidence="1">
    <location>
        <begin position="37"/>
        <end position="109"/>
    </location>
</feature>
<accession>A0A821MLK6</accession>